<dbReference type="EMBL" id="JABCSC020000003">
    <property type="protein sequence ID" value="NSL55623.1"/>
    <property type="molecule type" value="Genomic_DNA"/>
</dbReference>
<feature type="coiled-coil region" evidence="1">
    <location>
        <begin position="308"/>
        <end position="335"/>
    </location>
</feature>
<protein>
    <submittedName>
        <fullName evidence="3">TolC family protein</fullName>
    </submittedName>
</protein>
<evidence type="ECO:0000256" key="1">
    <source>
        <dbReference type="SAM" id="Coils"/>
    </source>
</evidence>
<feature type="signal peptide" evidence="2">
    <location>
        <begin position="1"/>
        <end position="23"/>
    </location>
</feature>
<sequence>MAATFLLRLAACLLLLCGGAVQAAPAFRLQDFADALESHPDYALAGAERELAESQLERERASGGLRLYGDAGAANVYEPQFGGGTRDYHSLLGSLGLRYPLLGTAGEQRLRVGYAGIDALLSRVQREALRQRLLQDLRSSYYGYARAEAQQALARHFLAAAPQIRAALAQRQQAGLLLEGEVRELALSLNQAERQQASAAAELLRFGRELRRWRADFAGQLVAGPGGGLDLPAEQTSDQALLALQTLQDELARASSSPLRANAYVAGNLRRDDDLGRASSINAGISFELPLDAAGVARSTRRESAARVERARLLLQQQRDEAARWREAMLNEQADAQAELRLATAAAAASGSRVRETGQRAQLKAGVAGDPIERWVAARSAHFTALIALIAAQARAWAAGDDSPLTAQGCLLPAAAWLSWEALRQPPAEACPNLLAVQPARRAVYAWGGLQALEGEAVRRALGELLVSEVWLSFSPADLQQLTAAGPRQRLAAQIRAQQRAGRRVSLLLGDPDWLRAGRGETLLVIVRNLAELPFDGLQLDLEPDQLSAAERSGSGEAQAWRELARRVAELRAISPLPIGLSIHWRALVADAGGLCAACRAAASADDVVVMLYSTSAASARERIQRIAANLPGKALWLAQSIEPELAPDESHFRAGQSALREHLEGLQSLAEQGVVAGFAVQSLETYLKASP</sequence>
<keyword evidence="1" id="KW-0175">Coiled coil</keyword>
<accession>A0ABX2IG00</accession>
<reference evidence="3 4" key="1">
    <citation type="submission" date="2020-06" db="EMBL/GenBank/DDBJ databases">
        <title>Draft genome of Uliginosibacterium sp. IMCC34675.</title>
        <authorList>
            <person name="Song J."/>
        </authorList>
    </citation>
    <scope>NUCLEOTIDE SEQUENCE [LARGE SCALE GENOMIC DNA]</scope>
    <source>
        <strain evidence="3 4">IMCC34675</strain>
    </source>
</reference>
<dbReference type="Gene3D" id="1.20.1600.10">
    <property type="entry name" value="Outer membrane efflux proteins (OEP)"/>
    <property type="match status" value="1"/>
</dbReference>
<proteinExistence type="predicted"/>
<keyword evidence="2" id="KW-0732">Signal</keyword>
<organism evidence="3 4">
    <name type="scientific">Uliginosibacterium aquaticum</name>
    <dbReference type="NCBI Taxonomy" id="2731212"/>
    <lineage>
        <taxon>Bacteria</taxon>
        <taxon>Pseudomonadati</taxon>
        <taxon>Pseudomonadota</taxon>
        <taxon>Betaproteobacteria</taxon>
        <taxon>Rhodocyclales</taxon>
        <taxon>Zoogloeaceae</taxon>
        <taxon>Uliginosibacterium</taxon>
    </lineage>
</organism>
<dbReference type="SUPFAM" id="SSF56954">
    <property type="entry name" value="Outer membrane efflux proteins (OEP)"/>
    <property type="match status" value="1"/>
</dbReference>
<keyword evidence="4" id="KW-1185">Reference proteome</keyword>
<dbReference type="RefSeq" id="WP_170022044.1">
    <property type="nucleotide sequence ID" value="NZ_JABCSC020000003.1"/>
</dbReference>
<comment type="caution">
    <text evidence="3">The sequence shown here is derived from an EMBL/GenBank/DDBJ whole genome shotgun (WGS) entry which is preliminary data.</text>
</comment>
<evidence type="ECO:0000313" key="4">
    <source>
        <dbReference type="Proteomes" id="UP000778523"/>
    </source>
</evidence>
<evidence type="ECO:0000256" key="2">
    <source>
        <dbReference type="SAM" id="SignalP"/>
    </source>
</evidence>
<gene>
    <name evidence="3" type="ORF">HJ583_011355</name>
</gene>
<feature type="chain" id="PRO_5047269191" evidence="2">
    <location>
        <begin position="24"/>
        <end position="692"/>
    </location>
</feature>
<name>A0ABX2IG00_9RHOO</name>
<evidence type="ECO:0000313" key="3">
    <source>
        <dbReference type="EMBL" id="NSL55623.1"/>
    </source>
</evidence>
<dbReference type="Proteomes" id="UP000778523">
    <property type="component" value="Unassembled WGS sequence"/>
</dbReference>